<reference evidence="4 5" key="1">
    <citation type="journal article" date="2017" name="DNA Res.">
        <title>Complete genome sequence and expression profile of the commercial lytic enzyme producer Lysobacter enzymogenes M497-1.</title>
        <authorList>
            <person name="Takami H."/>
            <person name="Toyoda A."/>
            <person name="Uchiyama I."/>
            <person name="Itoh T."/>
            <person name="Takaki Y."/>
            <person name="Arai W."/>
            <person name="Nishi S."/>
            <person name="Kawai M."/>
            <person name="Shinya K."/>
            <person name="Ikeda H."/>
        </authorList>
    </citation>
    <scope>NUCLEOTIDE SEQUENCE [LARGE SCALE GENOMIC DNA]</scope>
    <source>
        <strain evidence="4 5">M497-1</strain>
    </source>
</reference>
<dbReference type="EMBL" id="AP014940">
    <property type="protein sequence ID" value="BAV96273.1"/>
    <property type="molecule type" value="Genomic_DNA"/>
</dbReference>
<dbReference type="Proteomes" id="UP000218824">
    <property type="component" value="Chromosome"/>
</dbReference>
<dbReference type="Pfam" id="PF13193">
    <property type="entry name" value="AMP-binding_C"/>
    <property type="match status" value="1"/>
</dbReference>
<dbReference type="GO" id="GO:0006631">
    <property type="term" value="P:fatty acid metabolic process"/>
    <property type="evidence" value="ECO:0007669"/>
    <property type="project" value="TreeGrafter"/>
</dbReference>
<dbReference type="InterPro" id="IPR045851">
    <property type="entry name" value="AMP-bd_C_sf"/>
</dbReference>
<dbReference type="GO" id="GO:0031956">
    <property type="term" value="F:medium-chain fatty acid-CoA ligase activity"/>
    <property type="evidence" value="ECO:0007669"/>
    <property type="project" value="TreeGrafter"/>
</dbReference>
<dbReference type="AlphaFoldDB" id="A0AAU9AHB0"/>
<evidence type="ECO:0000313" key="4">
    <source>
        <dbReference type="EMBL" id="BAV96273.1"/>
    </source>
</evidence>
<dbReference type="InterPro" id="IPR000873">
    <property type="entry name" value="AMP-dep_synth/lig_dom"/>
</dbReference>
<comment type="similarity">
    <text evidence="1">Belongs to the ATP-dependent AMP-binding enzyme family.</text>
</comment>
<dbReference type="PANTHER" id="PTHR43201">
    <property type="entry name" value="ACYL-COA SYNTHETASE"/>
    <property type="match status" value="1"/>
</dbReference>
<protein>
    <recommendedName>
        <fullName evidence="6">Acyl-CoA synthetase (AMP-forming)/AMP-acid ligase II</fullName>
    </recommendedName>
</protein>
<accession>A0AAU9AHB0</accession>
<name>A0AAU9AHB0_LYSEN</name>
<dbReference type="Gene3D" id="3.30.300.30">
    <property type="match status" value="1"/>
</dbReference>
<proteinExistence type="inferred from homology"/>
<evidence type="ECO:0000259" key="2">
    <source>
        <dbReference type="Pfam" id="PF00501"/>
    </source>
</evidence>
<feature type="domain" description="AMP-binding enzyme C-terminal" evidence="3">
    <location>
        <begin position="357"/>
        <end position="431"/>
    </location>
</feature>
<feature type="domain" description="AMP-dependent synthetase/ligase" evidence="2">
    <location>
        <begin position="113"/>
        <end position="273"/>
    </location>
</feature>
<dbReference type="InterPro" id="IPR025110">
    <property type="entry name" value="AMP-bd_C"/>
</dbReference>
<evidence type="ECO:0000256" key="1">
    <source>
        <dbReference type="ARBA" id="ARBA00006432"/>
    </source>
</evidence>
<dbReference type="Pfam" id="PF00501">
    <property type="entry name" value="AMP-binding"/>
    <property type="match status" value="1"/>
</dbReference>
<evidence type="ECO:0000259" key="3">
    <source>
        <dbReference type="Pfam" id="PF13193"/>
    </source>
</evidence>
<evidence type="ECO:0000313" key="5">
    <source>
        <dbReference type="Proteomes" id="UP000218824"/>
    </source>
</evidence>
<dbReference type="InterPro" id="IPR042099">
    <property type="entry name" value="ANL_N_sf"/>
</dbReference>
<dbReference type="SUPFAM" id="SSF56801">
    <property type="entry name" value="Acetyl-CoA synthetase-like"/>
    <property type="match status" value="1"/>
</dbReference>
<dbReference type="Gene3D" id="3.40.50.12780">
    <property type="entry name" value="N-terminal domain of ligase-like"/>
    <property type="match status" value="1"/>
</dbReference>
<organism evidence="4 5">
    <name type="scientific">Lysobacter enzymogenes</name>
    <dbReference type="NCBI Taxonomy" id="69"/>
    <lineage>
        <taxon>Bacteria</taxon>
        <taxon>Pseudomonadati</taxon>
        <taxon>Pseudomonadota</taxon>
        <taxon>Gammaproteobacteria</taxon>
        <taxon>Lysobacterales</taxon>
        <taxon>Lysobacteraceae</taxon>
        <taxon>Lysobacter</taxon>
    </lineage>
</organism>
<dbReference type="KEGG" id="lem:LEN_0786"/>
<gene>
    <name evidence="4" type="ORF">LEN_0786</name>
</gene>
<dbReference type="PANTHER" id="PTHR43201:SF8">
    <property type="entry name" value="ACYL-COA SYNTHETASE FAMILY MEMBER 3"/>
    <property type="match status" value="1"/>
</dbReference>
<sequence length="444" mass="47035">MSAVERATRADRDWTEALASSASVVHLGGESIGVQALLARGRAGWQAHAACRFLALRGIGDIDMLSLLLAAIVDRRTALLCAADTAAPAACDGVIGGAIEIRDDRARIAEQHPLYPDGLAVLSSGTLGTPKIIWHDPHDLLATAALAMRRLALRAHDRVLVTVPLHHMYGLGAALIPALLAGAQVHLLPKANLLSFNEALRVAAPTWVYSTPHLLRTLVQRKNAPISQNCSLVLAGDGIPAPLHAQAQVVFQRVFDLYGSSELGVIAISAANQPQTLHPLDGVRVFPAEAGAEQTRLVVRHPHAATHIAHADGLIAVPPAWDTRDIALFHDDGSFAIQGRADLSLNRAGKLLVLADLERAMMGWPGVELAVAIALDEDTTAGKAIAAVVQASSSALTVDTLKQHAANTLPAFARPDRYVLAAELPRLGSGKPDRNTITKDYRHG</sequence>
<evidence type="ECO:0008006" key="6">
    <source>
        <dbReference type="Google" id="ProtNLM"/>
    </source>
</evidence>